<evidence type="ECO:0000313" key="12">
    <source>
        <dbReference type="EMBL" id="KGG20178.1"/>
    </source>
</evidence>
<dbReference type="GO" id="GO:0005737">
    <property type="term" value="C:cytoplasm"/>
    <property type="evidence" value="ECO:0007669"/>
    <property type="project" value="UniProtKB-SubCell"/>
</dbReference>
<feature type="active site" description="Nucleophile" evidence="9">
    <location>
        <position position="108"/>
    </location>
</feature>
<evidence type="ECO:0000313" key="13">
    <source>
        <dbReference type="Proteomes" id="UP000030392"/>
    </source>
</evidence>
<comment type="similarity">
    <text evidence="3 8 10">Belongs to the peptidase S33 family.</text>
</comment>
<dbReference type="EMBL" id="JNAX01000013">
    <property type="protein sequence ID" value="KGG20178.1"/>
    <property type="molecule type" value="Genomic_DNA"/>
</dbReference>
<dbReference type="NCBIfam" id="TIGR01249">
    <property type="entry name" value="pro_imino_pep_1"/>
    <property type="match status" value="1"/>
</dbReference>
<evidence type="ECO:0000256" key="9">
    <source>
        <dbReference type="PIRSR" id="PIRSR006431-1"/>
    </source>
</evidence>
<evidence type="ECO:0000256" key="4">
    <source>
        <dbReference type="ARBA" id="ARBA00022438"/>
    </source>
</evidence>
<keyword evidence="5 8" id="KW-0963">Cytoplasm</keyword>
<dbReference type="PANTHER" id="PTHR43722:SF1">
    <property type="entry name" value="PROLINE IMINOPEPTIDASE"/>
    <property type="match status" value="1"/>
</dbReference>
<dbReference type="InterPro" id="IPR005944">
    <property type="entry name" value="Pro_iminopeptidase"/>
</dbReference>
<dbReference type="PIRSF" id="PIRSF006431">
    <property type="entry name" value="Pept_S33"/>
    <property type="match status" value="1"/>
</dbReference>
<dbReference type="Gene3D" id="3.40.50.1820">
    <property type="entry name" value="alpha/beta hydrolase"/>
    <property type="match status" value="1"/>
</dbReference>
<dbReference type="InterPro" id="IPR002410">
    <property type="entry name" value="Peptidase_S33"/>
</dbReference>
<dbReference type="GO" id="GO:0004177">
    <property type="term" value="F:aminopeptidase activity"/>
    <property type="evidence" value="ECO:0007669"/>
    <property type="project" value="UniProtKB-UniRule"/>
</dbReference>
<dbReference type="Proteomes" id="UP000030392">
    <property type="component" value="Unassembled WGS sequence"/>
</dbReference>
<comment type="subcellular location">
    <subcellularLocation>
        <location evidence="2 8">Cytoplasm</location>
    </subcellularLocation>
</comment>
<dbReference type="InterPro" id="IPR000073">
    <property type="entry name" value="AB_hydrolase_1"/>
</dbReference>
<organism evidence="12 13">
    <name type="scientific">Prochlorococcus marinus str. PAC1</name>
    <dbReference type="NCBI Taxonomy" id="59924"/>
    <lineage>
        <taxon>Bacteria</taxon>
        <taxon>Bacillati</taxon>
        <taxon>Cyanobacteriota</taxon>
        <taxon>Cyanophyceae</taxon>
        <taxon>Synechococcales</taxon>
        <taxon>Prochlorococcaceae</taxon>
        <taxon>Prochlorococcus</taxon>
    </lineage>
</organism>
<dbReference type="EC" id="3.4.11.5" evidence="8 10"/>
<dbReference type="Pfam" id="PF00561">
    <property type="entry name" value="Abhydrolase_1"/>
    <property type="match status" value="1"/>
</dbReference>
<evidence type="ECO:0000259" key="11">
    <source>
        <dbReference type="Pfam" id="PF00561"/>
    </source>
</evidence>
<keyword evidence="4 8" id="KW-0031">Aminopeptidase</keyword>
<protein>
    <recommendedName>
        <fullName evidence="8 10">Proline iminopeptidase</fullName>
        <shortName evidence="8">PIP</shortName>
        <ecNumber evidence="8 10">3.4.11.5</ecNumber>
    </recommendedName>
    <alternativeName>
        <fullName evidence="8">Prolyl aminopeptidase</fullName>
    </alternativeName>
</protein>
<dbReference type="SUPFAM" id="SSF53474">
    <property type="entry name" value="alpha/beta-Hydrolases"/>
    <property type="match status" value="1"/>
</dbReference>
<dbReference type="PRINTS" id="PR00793">
    <property type="entry name" value="PROAMNOPTASE"/>
</dbReference>
<dbReference type="PANTHER" id="PTHR43722">
    <property type="entry name" value="PROLINE IMINOPEPTIDASE"/>
    <property type="match status" value="1"/>
</dbReference>
<evidence type="ECO:0000256" key="5">
    <source>
        <dbReference type="ARBA" id="ARBA00022490"/>
    </source>
</evidence>
<evidence type="ECO:0000256" key="8">
    <source>
        <dbReference type="PIRNR" id="PIRNR006431"/>
    </source>
</evidence>
<evidence type="ECO:0000256" key="1">
    <source>
        <dbReference type="ARBA" id="ARBA00001585"/>
    </source>
</evidence>
<sequence length="316" mass="36320">MLFPEIEPNEKGMLNVSPLHSIYWERSGNPNGLSVLIIHGGPGGGSSPSYRRYFDPKKFNIVQFDQRGCGRSTPHSELEENTTHHLIEDIEKIRQLLKIESWHVFGGSWGSTLSLIYAIQHTEKVLSLTLRGIFLCRQHELTWFYQKGASEIFPEEFDLYQSVIPLNERGDLINAFHKRLTSQDRSERTQAAHAWTRWEMSTSYLKPKELSINKATNDNFSDSFARIECHYFINNIFLEENYILKNINKLKGIPVSIVQGRYDVVCPMRSAWDLNKALPTSKLYVIDNAGHSMKEIGISKRLIELTNELANSFSNL</sequence>
<dbReference type="InterPro" id="IPR029058">
    <property type="entry name" value="AB_hydrolase_fold"/>
</dbReference>
<dbReference type="RefSeq" id="WP_036906394.1">
    <property type="nucleotide sequence ID" value="NZ_CP138967.1"/>
</dbReference>
<comment type="catalytic activity">
    <reaction evidence="1 8 10">
        <text>Release of N-terminal proline from a peptide.</text>
        <dbReference type="EC" id="3.4.11.5"/>
    </reaction>
</comment>
<reference evidence="13" key="1">
    <citation type="journal article" date="2014" name="Sci. Data">
        <title>Genomes of diverse isolates of the marine cyanobacterium Prochlorococcus.</title>
        <authorList>
            <person name="Biller S."/>
            <person name="Berube P."/>
            <person name="Thompson J."/>
            <person name="Kelly L."/>
            <person name="Roggensack S."/>
            <person name="Awad L."/>
            <person name="Roache-Johnson K."/>
            <person name="Ding H."/>
            <person name="Giovannoni S.J."/>
            <person name="Moore L.R."/>
            <person name="Chisholm S.W."/>
        </authorList>
    </citation>
    <scope>NUCLEOTIDE SEQUENCE [LARGE SCALE GENOMIC DNA]</scope>
    <source>
        <strain evidence="13">PAC1</strain>
    </source>
</reference>
<dbReference type="GO" id="GO:0006508">
    <property type="term" value="P:proteolysis"/>
    <property type="evidence" value="ECO:0007669"/>
    <property type="project" value="UniProtKB-KW"/>
</dbReference>
<evidence type="ECO:0000256" key="7">
    <source>
        <dbReference type="ARBA" id="ARBA00022801"/>
    </source>
</evidence>
<evidence type="ECO:0000256" key="10">
    <source>
        <dbReference type="RuleBase" id="RU003421"/>
    </source>
</evidence>
<dbReference type="AlphaFoldDB" id="A0A0A2C1J4"/>
<keyword evidence="6 8" id="KW-0645">Protease</keyword>
<evidence type="ECO:0000256" key="3">
    <source>
        <dbReference type="ARBA" id="ARBA00010088"/>
    </source>
</evidence>
<gene>
    <name evidence="12" type="ORF">EV03_1379</name>
</gene>
<feature type="active site" evidence="9">
    <location>
        <position position="263"/>
    </location>
</feature>
<comment type="caution">
    <text evidence="12">The sequence shown here is derived from an EMBL/GenBank/DDBJ whole genome shotgun (WGS) entry which is preliminary data.</text>
</comment>
<evidence type="ECO:0000256" key="6">
    <source>
        <dbReference type="ARBA" id="ARBA00022670"/>
    </source>
</evidence>
<keyword evidence="7 8" id="KW-0378">Hydrolase</keyword>
<name>A0A0A2C1J4_PROMR</name>
<feature type="active site" description="Proton donor" evidence="9">
    <location>
        <position position="291"/>
    </location>
</feature>
<evidence type="ECO:0000256" key="2">
    <source>
        <dbReference type="ARBA" id="ARBA00004496"/>
    </source>
</evidence>
<accession>A0A0A2C1J4</accession>
<proteinExistence type="inferred from homology"/>
<feature type="domain" description="AB hydrolase-1" evidence="11">
    <location>
        <begin position="35"/>
        <end position="293"/>
    </location>
</feature>